<dbReference type="GO" id="GO:0046872">
    <property type="term" value="F:metal ion binding"/>
    <property type="evidence" value="ECO:0007669"/>
    <property type="project" value="UniProtKB-KW"/>
</dbReference>
<dbReference type="SUPFAM" id="SSF51621">
    <property type="entry name" value="Phosphoenolpyruvate/pyruvate domain"/>
    <property type="match status" value="1"/>
</dbReference>
<dbReference type="OrthoDB" id="3353438at2"/>
<feature type="domain" description="HpcH/HpaI aldolase/citrate lyase" evidence="5">
    <location>
        <begin position="20"/>
        <end position="238"/>
    </location>
</feature>
<dbReference type="InterPro" id="IPR050251">
    <property type="entry name" value="HpcH-HpaI_aldolase"/>
</dbReference>
<dbReference type="EMBL" id="MIGB01000013">
    <property type="protein sequence ID" value="OSY40389.1"/>
    <property type="molecule type" value="Genomic_DNA"/>
</dbReference>
<protein>
    <submittedName>
        <fullName evidence="6">2-keto-3-deoxy-L-rhamnonate aldolase</fullName>
        <ecNumber evidence="6">4.1.2.53</ecNumber>
    </submittedName>
</protein>
<gene>
    <name evidence="6" type="primary">rhmA_1</name>
    <name evidence="6" type="ORF">BG845_02793</name>
</gene>
<dbReference type="Gene3D" id="3.20.20.60">
    <property type="entry name" value="Phosphoenolpyruvate-binding domains"/>
    <property type="match status" value="1"/>
</dbReference>
<keyword evidence="7" id="KW-1185">Reference proteome</keyword>
<sequence length="269" mass="26827">MSAPRALHRSGAVADGPAWGTWIKLPGPESTEIMAAAGFDFCVIDTEHTLLDPSQVYNHIVVGSGLGMRMLVRVAEARPAVVARLLDAGADGVVAPHVDDAAAAGALAAATRFPPDGGTRGSGATSRAGGWGSRPRSEYLAGRSLAVAQIESAAAVRDIDAICAAGPGAVLVGPADLGLDLARDGGAGSVEELAGTVRAAAGRAGLLVGTACGADRAAAVARQGYDFVVCGNDATFMADAARAALTAARDAGSGARTPGGEEAFAWQNR</sequence>
<comment type="caution">
    <text evidence="6">The sequence shown here is derived from an EMBL/GenBank/DDBJ whole genome shotgun (WGS) entry which is preliminary data.</text>
</comment>
<comment type="similarity">
    <text evidence="1">Belongs to the HpcH/HpaI aldolase family.</text>
</comment>
<evidence type="ECO:0000256" key="1">
    <source>
        <dbReference type="ARBA" id="ARBA00005568"/>
    </source>
</evidence>
<dbReference type="PANTHER" id="PTHR30502:SF0">
    <property type="entry name" value="PHOSPHOENOLPYRUVATE CARBOXYLASE FAMILY PROTEIN"/>
    <property type="match status" value="1"/>
</dbReference>
<organism evidence="6 7">
    <name type="scientific">Pseudonocardia autotrophica</name>
    <name type="common">Amycolata autotrophica</name>
    <name type="synonym">Nocardia autotrophica</name>
    <dbReference type="NCBI Taxonomy" id="2074"/>
    <lineage>
        <taxon>Bacteria</taxon>
        <taxon>Bacillati</taxon>
        <taxon>Actinomycetota</taxon>
        <taxon>Actinomycetes</taxon>
        <taxon>Pseudonocardiales</taxon>
        <taxon>Pseudonocardiaceae</taxon>
        <taxon>Pseudonocardia</taxon>
    </lineage>
</organism>
<feature type="region of interest" description="Disordered" evidence="4">
    <location>
        <begin position="114"/>
        <end position="133"/>
    </location>
</feature>
<reference evidence="6 7" key="1">
    <citation type="submission" date="2016-09" db="EMBL/GenBank/DDBJ databases">
        <title>Pseudonocardia autotrophica DSM535, a candidate organism with high potential of specific P450 cytochromes.</title>
        <authorList>
            <person name="Grumaz C."/>
            <person name="Vainshtein Y."/>
            <person name="Kirstahler P."/>
            <person name="Sohn K."/>
        </authorList>
    </citation>
    <scope>NUCLEOTIDE SEQUENCE [LARGE SCALE GENOMIC DNA]</scope>
    <source>
        <strain evidence="6 7">DSM 535</strain>
    </source>
</reference>
<dbReference type="GO" id="GO:0005737">
    <property type="term" value="C:cytoplasm"/>
    <property type="evidence" value="ECO:0007669"/>
    <property type="project" value="TreeGrafter"/>
</dbReference>
<evidence type="ECO:0000256" key="3">
    <source>
        <dbReference type="ARBA" id="ARBA00023239"/>
    </source>
</evidence>
<dbReference type="InterPro" id="IPR005000">
    <property type="entry name" value="Aldolase/citrate-lyase_domain"/>
</dbReference>
<evidence type="ECO:0000256" key="4">
    <source>
        <dbReference type="SAM" id="MobiDB-lite"/>
    </source>
</evidence>
<name>A0A1Y2MZI9_PSEAH</name>
<evidence type="ECO:0000313" key="6">
    <source>
        <dbReference type="EMBL" id="OSY40389.1"/>
    </source>
</evidence>
<evidence type="ECO:0000313" key="7">
    <source>
        <dbReference type="Proteomes" id="UP000194360"/>
    </source>
</evidence>
<dbReference type="RefSeq" id="WP_158092168.1">
    <property type="nucleotide sequence ID" value="NZ_AP018920.1"/>
</dbReference>
<evidence type="ECO:0000256" key="2">
    <source>
        <dbReference type="ARBA" id="ARBA00022723"/>
    </source>
</evidence>
<dbReference type="STRING" id="2074.BG845_02793"/>
<dbReference type="AlphaFoldDB" id="A0A1Y2MZI9"/>
<proteinExistence type="inferred from homology"/>
<evidence type="ECO:0000259" key="5">
    <source>
        <dbReference type="Pfam" id="PF03328"/>
    </source>
</evidence>
<dbReference type="GO" id="GO:0106099">
    <property type="term" value="F:2-keto-3-deoxy-L-rhamnonate aldolase activity"/>
    <property type="evidence" value="ECO:0007669"/>
    <property type="project" value="UniProtKB-EC"/>
</dbReference>
<keyword evidence="2" id="KW-0479">Metal-binding</keyword>
<dbReference type="PANTHER" id="PTHR30502">
    <property type="entry name" value="2-KETO-3-DEOXY-L-RHAMNONATE ALDOLASE"/>
    <property type="match status" value="1"/>
</dbReference>
<dbReference type="EC" id="4.1.2.53" evidence="6"/>
<dbReference type="Proteomes" id="UP000194360">
    <property type="component" value="Unassembled WGS sequence"/>
</dbReference>
<keyword evidence="3 6" id="KW-0456">Lyase</keyword>
<accession>A0A1Y2MZI9</accession>
<dbReference type="Pfam" id="PF03328">
    <property type="entry name" value="HpcH_HpaI"/>
    <property type="match status" value="1"/>
</dbReference>
<dbReference type="InterPro" id="IPR040442">
    <property type="entry name" value="Pyrv_kinase-like_dom_sf"/>
</dbReference>
<dbReference type="InterPro" id="IPR015813">
    <property type="entry name" value="Pyrv/PenolPyrv_kinase-like_dom"/>
</dbReference>